<feature type="coiled-coil region" evidence="1">
    <location>
        <begin position="124"/>
        <end position="158"/>
    </location>
</feature>
<dbReference type="Proteomes" id="UP000440732">
    <property type="component" value="Unassembled WGS sequence"/>
</dbReference>
<evidence type="ECO:0000313" key="7">
    <source>
        <dbReference type="EMBL" id="KAE9237400.1"/>
    </source>
</evidence>
<dbReference type="Proteomes" id="UP000429523">
    <property type="component" value="Unassembled WGS sequence"/>
</dbReference>
<evidence type="ECO:0000313" key="3">
    <source>
        <dbReference type="EMBL" id="KAE9026930.1"/>
    </source>
</evidence>
<dbReference type="EMBL" id="QXGD01000022">
    <property type="protein sequence ID" value="KAE9257507.1"/>
    <property type="molecule type" value="Genomic_DNA"/>
</dbReference>
<sequence>MSLEPLPVFAARCHDDLEPMDSELLSLIAADDNETSVISTPMDVDGSNKNLIIDDCTPLNPTSTPTAVDTFNPGFSKLEVEDLMNILAPEPLPIPRMVRSYSEPIKKVTKRTKKCTYAARRREVAFLRQESMVLEQRLNDLRRNRVASTQTRDQASRETFELIKSQEENRRLRALVSSQEAKIRQADAFMVRSNYDPLLSP</sequence>
<evidence type="ECO:0000313" key="5">
    <source>
        <dbReference type="EMBL" id="KAE9140185.1"/>
    </source>
</evidence>
<evidence type="ECO:0000313" key="8">
    <source>
        <dbReference type="EMBL" id="KAE9255396.1"/>
    </source>
</evidence>
<organism evidence="2 11">
    <name type="scientific">Phytophthora fragariae</name>
    <dbReference type="NCBI Taxonomy" id="53985"/>
    <lineage>
        <taxon>Eukaryota</taxon>
        <taxon>Sar</taxon>
        <taxon>Stramenopiles</taxon>
        <taxon>Oomycota</taxon>
        <taxon>Peronosporomycetes</taxon>
        <taxon>Peronosporales</taxon>
        <taxon>Peronosporaceae</taxon>
        <taxon>Phytophthora</taxon>
    </lineage>
</organism>
<accession>A0A6A3FYK6</accession>
<evidence type="ECO:0000313" key="16">
    <source>
        <dbReference type="Proteomes" id="UP000441208"/>
    </source>
</evidence>
<gene>
    <name evidence="10" type="ORF">PF001_g693</name>
    <name evidence="9" type="ORF">PF002_g979</name>
    <name evidence="8" type="ORF">PF004_g597</name>
    <name evidence="7" type="ORF">PF005_g665</name>
    <name evidence="6" type="ORF">PF006_g480</name>
    <name evidence="5" type="ORF">PF007_g752</name>
    <name evidence="2" type="ORF">PF009_g892</name>
    <name evidence="4" type="ORF">PF010_g554</name>
    <name evidence="3" type="ORF">PF011_g2289</name>
</gene>
<dbReference type="AlphaFoldDB" id="A0A6A3FYK6"/>
<evidence type="ECO:0000313" key="18">
    <source>
        <dbReference type="Proteomes" id="UP000476176"/>
    </source>
</evidence>
<evidence type="ECO:0000313" key="9">
    <source>
        <dbReference type="EMBL" id="KAE9257507.1"/>
    </source>
</evidence>
<evidence type="ECO:0000313" key="2">
    <source>
        <dbReference type="EMBL" id="KAE8949556.1"/>
    </source>
</evidence>
<dbReference type="EMBL" id="QXFZ01000016">
    <property type="protein sequence ID" value="KAE9140185.1"/>
    <property type="molecule type" value="Genomic_DNA"/>
</dbReference>
<evidence type="ECO:0000313" key="12">
    <source>
        <dbReference type="Proteomes" id="UP000433483"/>
    </source>
</evidence>
<comment type="caution">
    <text evidence="2">The sequence shown here is derived from an EMBL/GenBank/DDBJ whole genome shotgun (WGS) entry which is preliminary data.</text>
</comment>
<evidence type="ECO:0000313" key="6">
    <source>
        <dbReference type="EMBL" id="KAE9155578.1"/>
    </source>
</evidence>
<dbReference type="Proteomes" id="UP000488956">
    <property type="component" value="Unassembled WGS sequence"/>
</dbReference>
<keyword evidence="12" id="KW-1185">Reference proteome</keyword>
<dbReference type="Proteomes" id="UP000433483">
    <property type="component" value="Unassembled WGS sequence"/>
</dbReference>
<evidence type="ECO:0000313" key="4">
    <source>
        <dbReference type="EMBL" id="KAE9139508.1"/>
    </source>
</evidence>
<dbReference type="EMBL" id="QXGF01000019">
    <property type="protein sequence ID" value="KAE8949556.1"/>
    <property type="molecule type" value="Genomic_DNA"/>
</dbReference>
<dbReference type="Proteomes" id="UP000440367">
    <property type="component" value="Unassembled WGS sequence"/>
</dbReference>
<dbReference type="Proteomes" id="UP000437068">
    <property type="component" value="Unassembled WGS sequence"/>
</dbReference>
<evidence type="ECO:0000313" key="17">
    <source>
        <dbReference type="Proteomes" id="UP000460718"/>
    </source>
</evidence>
<dbReference type="EMBL" id="QXGC01000012">
    <property type="protein sequence ID" value="KAE9255396.1"/>
    <property type="molecule type" value="Genomic_DNA"/>
</dbReference>
<name>A0A6A3FYK6_9STRA</name>
<evidence type="ECO:0000313" key="14">
    <source>
        <dbReference type="Proteomes" id="UP000440367"/>
    </source>
</evidence>
<protein>
    <submittedName>
        <fullName evidence="2">Uncharacterized protein</fullName>
    </submittedName>
</protein>
<dbReference type="EMBL" id="QXFX01000011">
    <property type="protein sequence ID" value="KAE9139508.1"/>
    <property type="molecule type" value="Genomic_DNA"/>
</dbReference>
<dbReference type="EMBL" id="QXFW01000068">
    <property type="protein sequence ID" value="KAE9026930.1"/>
    <property type="molecule type" value="Genomic_DNA"/>
</dbReference>
<dbReference type="Proteomes" id="UP000441208">
    <property type="component" value="Unassembled WGS sequence"/>
</dbReference>
<dbReference type="EMBL" id="QXGB01000014">
    <property type="protein sequence ID" value="KAE9237400.1"/>
    <property type="molecule type" value="Genomic_DNA"/>
</dbReference>
<dbReference type="EMBL" id="QXGA01000010">
    <property type="protein sequence ID" value="KAE9155578.1"/>
    <property type="molecule type" value="Genomic_DNA"/>
</dbReference>
<evidence type="ECO:0000313" key="10">
    <source>
        <dbReference type="EMBL" id="KAE9329863.1"/>
    </source>
</evidence>
<dbReference type="Proteomes" id="UP000476176">
    <property type="component" value="Unassembled WGS sequence"/>
</dbReference>
<dbReference type="OrthoDB" id="96733at2759"/>
<proteinExistence type="predicted"/>
<evidence type="ECO:0000313" key="13">
    <source>
        <dbReference type="Proteomes" id="UP000437068"/>
    </source>
</evidence>
<evidence type="ECO:0000313" key="11">
    <source>
        <dbReference type="Proteomes" id="UP000429523"/>
    </source>
</evidence>
<evidence type="ECO:0000313" key="19">
    <source>
        <dbReference type="Proteomes" id="UP000488956"/>
    </source>
</evidence>
<reference evidence="11 12" key="1">
    <citation type="submission" date="2018-08" db="EMBL/GenBank/DDBJ databases">
        <title>Genomic investigation of the strawberry pathogen Phytophthora fragariae indicates pathogenicity is determined by transcriptional variation in three key races.</title>
        <authorList>
            <person name="Adams T.M."/>
            <person name="Armitage A.D."/>
            <person name="Sobczyk M.K."/>
            <person name="Bates H.J."/>
            <person name="Dunwell J.M."/>
            <person name="Nellist C.F."/>
            <person name="Harrison R.J."/>
        </authorList>
    </citation>
    <scope>NUCLEOTIDE SEQUENCE [LARGE SCALE GENOMIC DNA]</scope>
    <source>
        <strain evidence="10 13">A4</strain>
        <strain evidence="9 14">BC-1</strain>
        <strain evidence="8 18">BC-23</strain>
        <strain evidence="7 12">NOV-27</strain>
        <strain evidence="6 15">NOV-5</strain>
        <strain evidence="5 16">NOV-71</strain>
        <strain evidence="2 11">NOV-9</strain>
        <strain evidence="4 19">ONT-3</strain>
        <strain evidence="3 17">SCRP245</strain>
    </source>
</reference>
<evidence type="ECO:0000256" key="1">
    <source>
        <dbReference type="SAM" id="Coils"/>
    </source>
</evidence>
<dbReference type="Proteomes" id="UP000460718">
    <property type="component" value="Unassembled WGS sequence"/>
</dbReference>
<keyword evidence="1" id="KW-0175">Coiled coil</keyword>
<evidence type="ECO:0000313" key="15">
    <source>
        <dbReference type="Proteomes" id="UP000440732"/>
    </source>
</evidence>
<dbReference type="EMBL" id="QXGE01000014">
    <property type="protein sequence ID" value="KAE9329863.1"/>
    <property type="molecule type" value="Genomic_DNA"/>
</dbReference>